<dbReference type="AlphaFoldDB" id="K0SXT1"/>
<sequence length="439" mass="48137">MNDQLAAVRKNQQDRWRSRPSNDPSSSRSKGGNGDKGHDEDDDEDDVICLSPPVQTSTCNYNDEVVCLGTCNSSSSLSSFGLSADEIAGILGNKRNLSVVCLGSSSSSAGPSADEIAEILRNKRKHITVVDLGSSSSSFEGLSAGVAGTLRNKRKHLSVDDDASFDECKKHTGVVAKAGGGGSYTLTDSHPRVHEDGGWLWVNDPCYKKNRPLECRVDESGDVMNLMVQFNRLRKKEGKTKITHDFVLELAKENGVLHGKWIVWFSPKHVVEGWTKIRNSLLNGELGPTAKISTSPERGSHVVCVYCPNFTDSAELLRIRRGISSAGIATNSVLRFKTDAFTYLGIYANNEWKLRTTSFDCGGKNDPKCKVLSYAGVKTCSGQVGCKKCFPCCLVVQEENEAKMAEEEKKRRALVKPLFPSWSQIDTRRAKPKFTFVEG</sequence>
<dbReference type="SUPFAM" id="SSF55418">
    <property type="entry name" value="eIF4e-like"/>
    <property type="match status" value="1"/>
</dbReference>
<dbReference type="Pfam" id="PF08939">
    <property type="entry name" value="Bles03"/>
    <property type="match status" value="1"/>
</dbReference>
<dbReference type="Proteomes" id="UP000266841">
    <property type="component" value="Unassembled WGS sequence"/>
</dbReference>
<evidence type="ECO:0000256" key="2">
    <source>
        <dbReference type="SAM" id="MobiDB-lite"/>
    </source>
</evidence>
<evidence type="ECO:0000313" key="4">
    <source>
        <dbReference type="Proteomes" id="UP000266841"/>
    </source>
</evidence>
<dbReference type="InterPro" id="IPR015034">
    <property type="entry name" value="Bles03"/>
</dbReference>
<feature type="region of interest" description="Disordered" evidence="2">
    <location>
        <begin position="1"/>
        <end position="48"/>
    </location>
</feature>
<comment type="similarity">
    <text evidence="1">Belongs to the UPF0696 family.</text>
</comment>
<accession>K0SXT1</accession>
<dbReference type="eggNOG" id="ENOG502QRQJ">
    <property type="taxonomic scope" value="Eukaryota"/>
</dbReference>
<keyword evidence="4" id="KW-1185">Reference proteome</keyword>
<dbReference type="OrthoDB" id="67171at2759"/>
<dbReference type="Gene3D" id="3.30.760.10">
    <property type="entry name" value="RNA Cap, Translation Initiation Factor Eif4e"/>
    <property type="match status" value="1"/>
</dbReference>
<proteinExistence type="inferred from homology"/>
<name>K0SXT1_THAOC</name>
<feature type="compositionally biased region" description="Low complexity" evidence="2">
    <location>
        <begin position="19"/>
        <end position="30"/>
    </location>
</feature>
<organism evidence="3 4">
    <name type="scientific">Thalassiosira oceanica</name>
    <name type="common">Marine diatom</name>
    <dbReference type="NCBI Taxonomy" id="159749"/>
    <lineage>
        <taxon>Eukaryota</taxon>
        <taxon>Sar</taxon>
        <taxon>Stramenopiles</taxon>
        <taxon>Ochrophyta</taxon>
        <taxon>Bacillariophyta</taxon>
        <taxon>Coscinodiscophyceae</taxon>
        <taxon>Thalassiosirophycidae</taxon>
        <taxon>Thalassiosirales</taxon>
        <taxon>Thalassiosiraceae</taxon>
        <taxon>Thalassiosira</taxon>
    </lineage>
</organism>
<comment type="caution">
    <text evidence="3">The sequence shown here is derived from an EMBL/GenBank/DDBJ whole genome shotgun (WGS) entry which is preliminary data.</text>
</comment>
<gene>
    <name evidence="3" type="ORF">THAOC_08944</name>
</gene>
<dbReference type="PANTHER" id="PTHR31977">
    <property type="entry name" value="UPF0696 PROTEIN C11ORF68"/>
    <property type="match status" value="1"/>
</dbReference>
<dbReference type="EMBL" id="AGNL01009608">
    <property type="protein sequence ID" value="EJK69764.1"/>
    <property type="molecule type" value="Genomic_DNA"/>
</dbReference>
<evidence type="ECO:0000313" key="3">
    <source>
        <dbReference type="EMBL" id="EJK69764.1"/>
    </source>
</evidence>
<protein>
    <submittedName>
        <fullName evidence="3">Uncharacterized protein</fullName>
    </submittedName>
</protein>
<reference evidence="3 4" key="1">
    <citation type="journal article" date="2012" name="Genome Biol.">
        <title>Genome and low-iron response of an oceanic diatom adapted to chronic iron limitation.</title>
        <authorList>
            <person name="Lommer M."/>
            <person name="Specht M."/>
            <person name="Roy A.S."/>
            <person name="Kraemer L."/>
            <person name="Andreson R."/>
            <person name="Gutowska M.A."/>
            <person name="Wolf J."/>
            <person name="Bergner S.V."/>
            <person name="Schilhabel M.B."/>
            <person name="Klostermeier U.C."/>
            <person name="Beiko R.G."/>
            <person name="Rosenstiel P."/>
            <person name="Hippler M."/>
            <person name="Laroche J."/>
        </authorList>
    </citation>
    <scope>NUCLEOTIDE SEQUENCE [LARGE SCALE GENOMIC DNA]</scope>
    <source>
        <strain evidence="3 4">CCMP1005</strain>
    </source>
</reference>
<dbReference type="InterPro" id="IPR023398">
    <property type="entry name" value="TIF_eIF4e-like"/>
</dbReference>
<dbReference type="PANTHER" id="PTHR31977:SF1">
    <property type="entry name" value="UPF0696 PROTEIN C11ORF68"/>
    <property type="match status" value="1"/>
</dbReference>
<evidence type="ECO:0000256" key="1">
    <source>
        <dbReference type="ARBA" id="ARBA00010568"/>
    </source>
</evidence>